<dbReference type="EMBL" id="CP068224">
    <property type="protein sequence ID" value="QQT52161.1"/>
    <property type="molecule type" value="Genomic_DNA"/>
</dbReference>
<accession>A0ABX7CN30</accession>
<sequence>MEHVKNKSFANNWWLFYPLLFLLIGLLVYALLWNPEYTTAVLRQQLNDCRDSHAASAKRQVDWDDSSLPDNTDSLQLGEIEPIPVQPGEIEKKEDVPVEDKKQKNAVVNCNAKVESGGQGVTKTKHILGNQSGRIILQYDTKNIPDEIKVYYNGKRIMHTGGLVSGPGQLEWNYHAESGKPNYCYVEVSAPIDDTAWEYIVNCPL</sequence>
<evidence type="ECO:0000313" key="2">
    <source>
        <dbReference type="EMBL" id="QQT52161.1"/>
    </source>
</evidence>
<dbReference type="Proteomes" id="UP000595498">
    <property type="component" value="Chromosome"/>
</dbReference>
<keyword evidence="1" id="KW-1133">Transmembrane helix</keyword>
<gene>
    <name evidence="2" type="ORF">I6I98_18030</name>
</gene>
<proteinExistence type="predicted"/>
<keyword evidence="1" id="KW-0812">Transmembrane</keyword>
<keyword evidence="1" id="KW-0472">Membrane</keyword>
<evidence type="ECO:0000256" key="1">
    <source>
        <dbReference type="SAM" id="Phobius"/>
    </source>
</evidence>
<evidence type="ECO:0000313" key="3">
    <source>
        <dbReference type="Proteomes" id="UP000595498"/>
    </source>
</evidence>
<reference evidence="2 3" key="1">
    <citation type="submission" date="2021-01" db="EMBL/GenBank/DDBJ databases">
        <title>FDA dAtabase for Regulatory Grade micrObial Sequences (FDA-ARGOS): Supporting development and validation of Infectious Disease Dx tests.</title>
        <authorList>
            <person name="Sproer C."/>
            <person name="Gronow S."/>
            <person name="Severitt S."/>
            <person name="Schroder I."/>
            <person name="Tallon L."/>
            <person name="Sadzewicz L."/>
            <person name="Zhao X."/>
            <person name="Boylan J."/>
            <person name="Ott S."/>
            <person name="Bowen H."/>
            <person name="Vavikolanu K."/>
            <person name="Mehta A."/>
            <person name="Aluvathingal J."/>
            <person name="Nadendla S."/>
            <person name="Lowell S."/>
            <person name="Myers T."/>
            <person name="Yan Y."/>
            <person name="Sichtig H."/>
        </authorList>
    </citation>
    <scope>NUCLEOTIDE SEQUENCE [LARGE SCALE GENOMIC DNA]</scope>
    <source>
        <strain evidence="2 3">FDAARGOS_1141</strain>
    </source>
</reference>
<feature type="transmembrane region" description="Helical" evidence="1">
    <location>
        <begin position="12"/>
        <end position="33"/>
    </location>
</feature>
<keyword evidence="3" id="KW-1185">Reference proteome</keyword>
<protein>
    <submittedName>
        <fullName evidence="2">Uncharacterized protein</fullName>
    </submittedName>
</protein>
<organism evidence="2 3">
    <name type="scientific">Sphingobacterium multivorum</name>
    <dbReference type="NCBI Taxonomy" id="28454"/>
    <lineage>
        <taxon>Bacteria</taxon>
        <taxon>Pseudomonadati</taxon>
        <taxon>Bacteroidota</taxon>
        <taxon>Sphingobacteriia</taxon>
        <taxon>Sphingobacteriales</taxon>
        <taxon>Sphingobacteriaceae</taxon>
        <taxon>Sphingobacterium</taxon>
    </lineage>
</organism>
<name>A0ABX7CN30_SPHMU</name>